<dbReference type="KEGG" id="css:Cst_c21620"/>
<gene>
    <name evidence="1" type="ordered locus">Cst_c21620</name>
</gene>
<reference evidence="1 2" key="1">
    <citation type="journal article" date="2013" name="Genome Announc.">
        <title>Complete genome sequence of Clostridium stercorarium subsp. stercorarium strain DSM 8532, a thermophilic degrader of plant cell wall fibers.</title>
        <authorList>
            <person name="Poehlein A."/>
            <person name="Zverlov V.V."/>
            <person name="Daniel R."/>
            <person name="Schwarz W.H."/>
            <person name="Liebl W."/>
        </authorList>
    </citation>
    <scope>NUCLEOTIDE SEQUENCE [LARGE SCALE GENOMIC DNA]</scope>
    <source>
        <strain evidence="2">ATCC 35414 / DSM 8532 / NCIMB 11754</strain>
    </source>
</reference>
<evidence type="ECO:0000313" key="2">
    <source>
        <dbReference type="Proteomes" id="UP000011220"/>
    </source>
</evidence>
<organism evidence="1 2">
    <name type="scientific">Thermoclostridium stercorarium (strain ATCC 35414 / DSM 8532 / NCIMB 11754)</name>
    <name type="common">Clostridium stercorarium</name>
    <dbReference type="NCBI Taxonomy" id="1121335"/>
    <lineage>
        <taxon>Bacteria</taxon>
        <taxon>Bacillati</taxon>
        <taxon>Bacillota</taxon>
        <taxon>Clostridia</taxon>
        <taxon>Eubacteriales</taxon>
        <taxon>Oscillospiraceae</taxon>
        <taxon>Thermoclostridium</taxon>
    </lineage>
</organism>
<keyword evidence="2" id="KW-1185">Reference proteome</keyword>
<dbReference type="AlphaFoldDB" id="L7VU92"/>
<sequence>MTIGFLPYIINIKQILLIISQYWGKNNITVNVIMGISGRLNTLN</sequence>
<evidence type="ECO:0000313" key="1">
    <source>
        <dbReference type="EMBL" id="AGC69128.1"/>
    </source>
</evidence>
<accession>L7VU92</accession>
<name>L7VU92_THES1</name>
<protein>
    <submittedName>
        <fullName evidence="1">Uncharacterized protein</fullName>
    </submittedName>
</protein>
<dbReference type="EMBL" id="CP004044">
    <property type="protein sequence ID" value="AGC69128.1"/>
    <property type="molecule type" value="Genomic_DNA"/>
</dbReference>
<proteinExistence type="predicted"/>
<dbReference type="STRING" id="1121335.Cst_c21620"/>
<dbReference type="Proteomes" id="UP000011220">
    <property type="component" value="Chromosome"/>
</dbReference>